<feature type="compositionally biased region" description="Basic and acidic residues" evidence="1">
    <location>
        <begin position="45"/>
        <end position="76"/>
    </location>
</feature>
<proteinExistence type="predicted"/>
<reference evidence="2" key="1">
    <citation type="journal article" date="2021" name="Cell">
        <title>Tracing the genetic footprints of vertebrate landing in non-teleost ray-finned fishes.</title>
        <authorList>
            <person name="Bi X."/>
            <person name="Wang K."/>
            <person name="Yang L."/>
            <person name="Pan H."/>
            <person name="Jiang H."/>
            <person name="Wei Q."/>
            <person name="Fang M."/>
            <person name="Yu H."/>
            <person name="Zhu C."/>
            <person name="Cai Y."/>
            <person name="He Y."/>
            <person name="Gan X."/>
            <person name="Zeng H."/>
            <person name="Yu D."/>
            <person name="Zhu Y."/>
            <person name="Jiang H."/>
            <person name="Qiu Q."/>
            <person name="Yang H."/>
            <person name="Zhang Y.E."/>
            <person name="Wang W."/>
            <person name="Zhu M."/>
            <person name="He S."/>
            <person name="Zhang G."/>
        </authorList>
    </citation>
    <scope>NUCLEOTIDE SEQUENCE</scope>
    <source>
        <strain evidence="2">Allg_001</strain>
    </source>
</reference>
<dbReference type="Proteomes" id="UP000736164">
    <property type="component" value="Unassembled WGS sequence"/>
</dbReference>
<comment type="caution">
    <text evidence="2">The sequence shown here is derived from an EMBL/GenBank/DDBJ whole genome shotgun (WGS) entry which is preliminary data.</text>
</comment>
<keyword evidence="3" id="KW-1185">Reference proteome</keyword>
<dbReference type="GO" id="GO:0007095">
    <property type="term" value="P:mitotic G2 DNA damage checkpoint signaling"/>
    <property type="evidence" value="ECO:0007669"/>
    <property type="project" value="TreeGrafter"/>
</dbReference>
<feature type="non-terminal residue" evidence="2">
    <location>
        <position position="92"/>
    </location>
</feature>
<dbReference type="GO" id="GO:0033314">
    <property type="term" value="P:mitotic DNA replication checkpoint signaling"/>
    <property type="evidence" value="ECO:0007669"/>
    <property type="project" value="InterPro"/>
</dbReference>
<dbReference type="InterPro" id="IPR026153">
    <property type="entry name" value="Treslin"/>
</dbReference>
<organism evidence="2 3">
    <name type="scientific">Atractosteus spatula</name>
    <name type="common">Alligator gar</name>
    <name type="synonym">Lepisosteus spatula</name>
    <dbReference type="NCBI Taxonomy" id="7917"/>
    <lineage>
        <taxon>Eukaryota</taxon>
        <taxon>Metazoa</taxon>
        <taxon>Chordata</taxon>
        <taxon>Craniata</taxon>
        <taxon>Vertebrata</taxon>
        <taxon>Euteleostomi</taxon>
        <taxon>Actinopterygii</taxon>
        <taxon>Neopterygii</taxon>
        <taxon>Holostei</taxon>
        <taxon>Semionotiformes</taxon>
        <taxon>Lepisosteidae</taxon>
        <taxon>Atractosteus</taxon>
    </lineage>
</organism>
<accession>A0A8J7T818</accession>
<evidence type="ECO:0000256" key="1">
    <source>
        <dbReference type="SAM" id="MobiDB-lite"/>
    </source>
</evidence>
<dbReference type="GO" id="GO:0003682">
    <property type="term" value="F:chromatin binding"/>
    <property type="evidence" value="ECO:0007669"/>
    <property type="project" value="TreeGrafter"/>
</dbReference>
<dbReference type="GO" id="GO:0005634">
    <property type="term" value="C:nucleus"/>
    <property type="evidence" value="ECO:0007669"/>
    <property type="project" value="InterPro"/>
</dbReference>
<sequence>MQEGSDFSAMTPPSSKARKPVSASGLLALTQSPLLYKGKTPSSNKKSDARGESELETRAQKRGAEEQELSPFDKRASCKAAGRRYSRKRLLP</sequence>
<dbReference type="AlphaFoldDB" id="A0A8J7T818"/>
<gene>
    <name evidence="2" type="primary">Ticrr</name>
    <name evidence="2" type="ORF">GTO95_0003701</name>
</gene>
<dbReference type="GO" id="GO:0010212">
    <property type="term" value="P:response to ionizing radiation"/>
    <property type="evidence" value="ECO:0007669"/>
    <property type="project" value="InterPro"/>
</dbReference>
<name>A0A8J7T818_ATRSP</name>
<evidence type="ECO:0000313" key="2">
    <source>
        <dbReference type="EMBL" id="MBN3314108.1"/>
    </source>
</evidence>
<feature type="region of interest" description="Disordered" evidence="1">
    <location>
        <begin position="1"/>
        <end position="92"/>
    </location>
</feature>
<feature type="non-terminal residue" evidence="2">
    <location>
        <position position="1"/>
    </location>
</feature>
<dbReference type="EMBL" id="JAAWVO010014276">
    <property type="protein sequence ID" value="MBN3314108.1"/>
    <property type="molecule type" value="Genomic_DNA"/>
</dbReference>
<evidence type="ECO:0000313" key="3">
    <source>
        <dbReference type="Proteomes" id="UP000736164"/>
    </source>
</evidence>
<protein>
    <submittedName>
        <fullName evidence="2">TICRR protein</fullName>
    </submittedName>
</protein>
<dbReference type="GO" id="GO:0030174">
    <property type="term" value="P:regulation of DNA-templated DNA replication initiation"/>
    <property type="evidence" value="ECO:0007669"/>
    <property type="project" value="TreeGrafter"/>
</dbReference>
<dbReference type="PANTHER" id="PTHR21556:SF2">
    <property type="entry name" value="TRESLIN"/>
    <property type="match status" value="1"/>
</dbReference>
<dbReference type="PANTHER" id="PTHR21556">
    <property type="entry name" value="TRESLIN"/>
    <property type="match status" value="1"/>
</dbReference>
<dbReference type="GO" id="GO:0006260">
    <property type="term" value="P:DNA replication"/>
    <property type="evidence" value="ECO:0007669"/>
    <property type="project" value="InterPro"/>
</dbReference>
<feature type="compositionally biased region" description="Basic residues" evidence="1">
    <location>
        <begin position="81"/>
        <end position="92"/>
    </location>
</feature>